<protein>
    <submittedName>
        <fullName evidence="1">Uncharacterized protein</fullName>
    </submittedName>
</protein>
<evidence type="ECO:0000313" key="2">
    <source>
        <dbReference type="Proteomes" id="UP000503197"/>
    </source>
</evidence>
<dbReference type="AlphaFoldDB" id="A0A6F8STX2"/>
<proteinExistence type="predicted"/>
<accession>A0A6F8STX2</accession>
<evidence type="ECO:0000313" key="1">
    <source>
        <dbReference type="EMBL" id="BCA91146.1"/>
    </source>
</evidence>
<organism evidence="1 2">
    <name type="scientific">Vreelandella aquamarina</name>
    <dbReference type="NCBI Taxonomy" id="77097"/>
    <lineage>
        <taxon>Bacteria</taxon>
        <taxon>Pseudomonadati</taxon>
        <taxon>Pseudomonadota</taxon>
        <taxon>Gammaproteobacteria</taxon>
        <taxon>Oceanospirillales</taxon>
        <taxon>Halomonadaceae</taxon>
        <taxon>Vreelandella</taxon>
    </lineage>
</organism>
<dbReference type="EMBL" id="AP022821">
    <property type="protein sequence ID" value="BCA91146.1"/>
    <property type="molecule type" value="Genomic_DNA"/>
</dbReference>
<sequence length="58" mass="6456">MGKRVPLDRLITHKKDIYKKTLFGLDQERDLVKITKAYMSIVGDGTGGIFSANSLDVT</sequence>
<gene>
    <name evidence="1" type="ORF">HMSLTHF_09210</name>
</gene>
<dbReference type="Proteomes" id="UP000503197">
    <property type="component" value="Chromosome"/>
</dbReference>
<reference evidence="1 2" key="1">
    <citation type="submission" date="2020-02" db="EMBL/GenBank/DDBJ databases">
        <title>Complete Genome Sequence of Halomonas meridiana strain BAA-801, Isolated from Deep Sea Thermal Vent.</title>
        <authorList>
            <person name="Takahashi Y."/>
            <person name="Takahashi H."/>
            <person name="Galipon J."/>
            <person name="Arakawa K."/>
        </authorList>
    </citation>
    <scope>NUCLEOTIDE SEQUENCE [LARGE SCALE GENOMIC DNA]</scope>
    <source>
        <strain evidence="1 2">Slthf1</strain>
    </source>
</reference>
<name>A0A6F8STX2_9GAMM</name>